<proteinExistence type="predicted"/>
<comment type="subcellular location">
    <subcellularLocation>
        <location evidence="1">Nucleus</location>
    </subcellularLocation>
</comment>
<accession>A0A2A2K9F6</accession>
<reference evidence="12 13" key="1">
    <citation type="journal article" date="2017" name="Curr. Biol.">
        <title>Genome architecture and evolution of a unichromosomal asexual nematode.</title>
        <authorList>
            <person name="Fradin H."/>
            <person name="Zegar C."/>
            <person name="Gutwein M."/>
            <person name="Lucas J."/>
            <person name="Kovtun M."/>
            <person name="Corcoran D."/>
            <person name="Baugh L.R."/>
            <person name="Kiontke K."/>
            <person name="Gunsalus K."/>
            <person name="Fitch D.H."/>
            <person name="Piano F."/>
        </authorList>
    </citation>
    <scope>NUCLEOTIDE SEQUENCE [LARGE SCALE GENOMIC DNA]</scope>
    <source>
        <strain evidence="12">PF1309</strain>
    </source>
</reference>
<feature type="region of interest" description="Disordered" evidence="10">
    <location>
        <begin position="873"/>
        <end position="909"/>
    </location>
</feature>
<evidence type="ECO:0000256" key="2">
    <source>
        <dbReference type="ARBA" id="ARBA00022723"/>
    </source>
</evidence>
<keyword evidence="3" id="KW-0677">Repeat</keyword>
<feature type="region of interest" description="Disordered" evidence="10">
    <location>
        <begin position="1008"/>
        <end position="1027"/>
    </location>
</feature>
<keyword evidence="7" id="KW-0804">Transcription</keyword>
<dbReference type="PANTHER" id="PTHR43069:SF2">
    <property type="entry name" value="FUMARYLACETOACETASE"/>
    <property type="match status" value="1"/>
</dbReference>
<dbReference type="Pfam" id="PF12874">
    <property type="entry name" value="zf-met"/>
    <property type="match status" value="1"/>
</dbReference>
<dbReference type="InterPro" id="IPR036236">
    <property type="entry name" value="Znf_C2H2_sf"/>
</dbReference>
<feature type="region of interest" description="Disordered" evidence="10">
    <location>
        <begin position="373"/>
        <end position="398"/>
    </location>
</feature>
<evidence type="ECO:0000256" key="3">
    <source>
        <dbReference type="ARBA" id="ARBA00022737"/>
    </source>
</evidence>
<evidence type="ECO:0000256" key="8">
    <source>
        <dbReference type="ARBA" id="ARBA00023242"/>
    </source>
</evidence>
<dbReference type="Proteomes" id="UP000218231">
    <property type="component" value="Unassembled WGS sequence"/>
</dbReference>
<gene>
    <name evidence="12" type="ORF">WR25_02029</name>
</gene>
<organism evidence="12 13">
    <name type="scientific">Diploscapter pachys</name>
    <dbReference type="NCBI Taxonomy" id="2018661"/>
    <lineage>
        <taxon>Eukaryota</taxon>
        <taxon>Metazoa</taxon>
        <taxon>Ecdysozoa</taxon>
        <taxon>Nematoda</taxon>
        <taxon>Chromadorea</taxon>
        <taxon>Rhabditida</taxon>
        <taxon>Rhabditina</taxon>
        <taxon>Rhabditomorpha</taxon>
        <taxon>Rhabditoidea</taxon>
        <taxon>Rhabditidae</taxon>
        <taxon>Diploscapter</taxon>
    </lineage>
</organism>
<dbReference type="GO" id="GO:0004334">
    <property type="term" value="F:fumarylacetoacetase activity"/>
    <property type="evidence" value="ECO:0007669"/>
    <property type="project" value="InterPro"/>
</dbReference>
<dbReference type="GO" id="GO:0005634">
    <property type="term" value="C:nucleus"/>
    <property type="evidence" value="ECO:0007669"/>
    <property type="project" value="UniProtKB-SubCell"/>
</dbReference>
<feature type="region of interest" description="Disordered" evidence="10">
    <location>
        <begin position="654"/>
        <end position="678"/>
    </location>
</feature>
<feature type="compositionally biased region" description="Low complexity" evidence="10">
    <location>
        <begin position="13"/>
        <end position="27"/>
    </location>
</feature>
<dbReference type="GO" id="GO:1902000">
    <property type="term" value="P:homogentisate catabolic process"/>
    <property type="evidence" value="ECO:0007669"/>
    <property type="project" value="TreeGrafter"/>
</dbReference>
<evidence type="ECO:0000313" key="13">
    <source>
        <dbReference type="Proteomes" id="UP000218231"/>
    </source>
</evidence>
<feature type="region of interest" description="Disordered" evidence="10">
    <location>
        <begin position="294"/>
        <end position="338"/>
    </location>
</feature>
<dbReference type="GO" id="GO:0006559">
    <property type="term" value="P:L-phenylalanine catabolic process"/>
    <property type="evidence" value="ECO:0007669"/>
    <property type="project" value="TreeGrafter"/>
</dbReference>
<evidence type="ECO:0000256" key="10">
    <source>
        <dbReference type="SAM" id="MobiDB-lite"/>
    </source>
</evidence>
<evidence type="ECO:0000256" key="4">
    <source>
        <dbReference type="ARBA" id="ARBA00022771"/>
    </source>
</evidence>
<dbReference type="PROSITE" id="PS00028">
    <property type="entry name" value="ZINC_FINGER_C2H2_1"/>
    <property type="match status" value="5"/>
</dbReference>
<comment type="caution">
    <text evidence="12">The sequence shown here is derived from an EMBL/GenBank/DDBJ whole genome shotgun (WGS) entry which is preliminary data.</text>
</comment>
<feature type="compositionally biased region" description="Low complexity" evidence="10">
    <location>
        <begin position="516"/>
        <end position="530"/>
    </location>
</feature>
<sequence>MAFVSGGGGSGGLPPSNDLSGGQPSAAGSSAGANSLAYLSSLGGSNPQLLELLVQHQIQQQAQQSQQQQAIPSSIGNINLINQLVANAFLQGSSVSAAPTPVPQQPAPAPSVAPAALQNPLVANLLQTQLLAQMLPMQGVNQLNPLLASLNPNNATLMYYNQLLQQQQQQTFLQALQQQQQTLQQHQSVAQQAQALQHQQQSQQVVASGHAFHPTASANVAMQIKPSNTPSSNPNMESQMNIQERLMSAYLNEQQQLRALEQQQSSAMAGSIGIAKREPERIVLSTVGIKREEPLSSNTTHLPVSGLSVSLPSTATAPAGNNSAASSSLQQQQPPVVESLDDRIQRLITQNEQVLQQEQAIVKRRPYHRQIGAQNSIDHESNSGGSTRTSPGPRDAAGRMLQAASRSQSLYEPLQGVRAFGGGSLTSGHPIVRSNQQNININHTPECIYCGLAFPNEAGLQVHQTRCDKKAEVDKAKAAEAAALAHQTVELPAAAAVEPSRHPLKRRLLGFINEEQQSSASSPSASGQQPIEHSLPKLPRKDSQNDIVVIEEKRMQRPDPDRLAAGLVRRKVADISTLNFVKNNGGRATMPAFMTMAEQSQVHQIDTTQNPNLVGISQQQSQTTNALAPMQHNLKEPTVAQSIQAAAAAVAAAQQQQQAGPSTQTLPPPASSTPLSVKHSPVASSFIPQTAPNSNIPVNIKREPFDLETIALDGNIDKPYWLVLSDAQKALIAENNSNRRNRGRNITSETFMCMHRAQPMFVEQKGNLSMYSNWHQVNINEAESKLNLLFMGMCSTKPRTGVHQFFRYTVANKDQGQYKMTHSSFWDLSNKLRQRKLEQQIKEEQDGEIKMEVGDTPVDEANQDILAIQPNGSLLGTADSFRDNNKAESENATTAEQQLQPQPQQQQGMNTTETNMAGKAPIVNREQKKTVKATRVENVIGGYRTDEVYVYVRGRGRGRYVCERCGIRCKKPSMLKKHIKSHTDVRPFKCTECNFSFKTKGNLTKHLSSKTHRRRLAHDDETSDNEDRLEIADEEHESDVAMHAYDPIDIDGNSSDEETDAVVNIVQQQAKALKKFGQEVILVERTAHTPPSRWVLVEEEGDRRWPAPESVIRNCSSAPPAPNFDIPHSPMDETPSYLVGTSQQQQASHNSTSHSSSLPTAIVTPQPHMQPFRAPVALQASQLPVGIASGVNLSTSFPGSAQMISVGDAVASSLALGKNGSASSIPTTQVAQYFFLNKEETFKCDLCDQSFHKESRLKYHRLTHSVNKNASRNKVLNCTECPWSTRAKGMLIRHLEISHNIHLDDTVAMAIDPMATAQSVLVGGASSIANNPRSFVCSDCNIGFRKHGILAKHLRSKTHVMKLETLKRLPEDTLSLITKKDNCQCLNDIDTTDCEKARESLLAIVQNIRAEFQRNGVCGTTPNTSALSNGGIGIANPSTPSNPLQLECREQLAPSPVQQSNRSGIDSVPLNGQQQRSLSAASSPYRQRCGSAASSVSADGIGRTRSDSQTLPSTSELGSTQSQLNPLLQSIQIQIQQQISSQNAANQANTSAIGINAPHEQISSRQVQANVWIPPKVEELRANLAMSNKSVGEVLTEMHNKSEEAEKNSSSPAGRGTHFAVAQHMNGLIANSSSSPVQQMQQLLPQSTQCSICGITTETSLELQVHIHADHVRIMDGSEYKCPKKHCGKLFPNRETMRAHIEAHYQKRHLEDERTAATPIGDQRTSPLSDATDSSCHSPATSSAAAGVDPSRVQNNDAARTLNGGANDNKTEGVCDAGFTSREALSLHSAQHTEHNVKVG</sequence>
<dbReference type="SMART" id="SM00355">
    <property type="entry name" value="ZnF_C2H2"/>
    <property type="match status" value="9"/>
</dbReference>
<keyword evidence="6" id="KW-0805">Transcription regulation</keyword>
<feature type="domain" description="C2H2-type" evidence="11">
    <location>
        <begin position="988"/>
        <end position="1017"/>
    </location>
</feature>
<dbReference type="STRING" id="2018661.A0A2A2K9F6"/>
<feature type="domain" description="C2H2-type" evidence="11">
    <location>
        <begin position="1680"/>
        <end position="1709"/>
    </location>
</feature>
<dbReference type="OrthoDB" id="10042249at2759"/>
<keyword evidence="5" id="KW-0862">Zinc</keyword>
<feature type="compositionally biased region" description="Polar residues" evidence="10">
    <location>
        <begin position="1752"/>
        <end position="1768"/>
    </location>
</feature>
<feature type="compositionally biased region" description="Polar residues" evidence="10">
    <location>
        <begin position="1507"/>
        <end position="1520"/>
    </location>
</feature>
<feature type="compositionally biased region" description="Low complexity" evidence="10">
    <location>
        <begin position="1141"/>
        <end position="1157"/>
    </location>
</feature>
<feature type="compositionally biased region" description="Low complexity" evidence="10">
    <location>
        <begin position="302"/>
        <end position="328"/>
    </location>
</feature>
<keyword evidence="13" id="KW-1185">Reference proteome</keyword>
<dbReference type="FunFam" id="3.30.160.60:FF:000594">
    <property type="entry name" value="Transcription factor HIVEP2"/>
    <property type="match status" value="1"/>
</dbReference>
<dbReference type="EMBL" id="LIAE01009236">
    <property type="protein sequence ID" value="PAV70606.1"/>
    <property type="molecule type" value="Genomic_DNA"/>
</dbReference>
<feature type="compositionally biased region" description="Polar residues" evidence="10">
    <location>
        <begin position="1456"/>
        <end position="1485"/>
    </location>
</feature>
<dbReference type="GO" id="GO:0006572">
    <property type="term" value="P:L-tyrosine catabolic process"/>
    <property type="evidence" value="ECO:0007669"/>
    <property type="project" value="TreeGrafter"/>
</dbReference>
<feature type="compositionally biased region" description="Polar residues" evidence="10">
    <location>
        <begin position="373"/>
        <end position="390"/>
    </location>
</feature>
<feature type="region of interest" description="Disordered" evidence="10">
    <location>
        <begin position="515"/>
        <end position="543"/>
    </location>
</feature>
<dbReference type="EMBL" id="LIAE01009236">
    <property type="protein sequence ID" value="PAV70608.1"/>
    <property type="molecule type" value="Genomic_DNA"/>
</dbReference>
<feature type="compositionally biased region" description="Gly residues" evidence="10">
    <location>
        <begin position="1"/>
        <end position="12"/>
    </location>
</feature>
<feature type="compositionally biased region" description="Low complexity" evidence="10">
    <location>
        <begin position="654"/>
        <end position="665"/>
    </location>
</feature>
<feature type="compositionally biased region" description="Polar residues" evidence="10">
    <location>
        <begin position="1723"/>
        <end position="1744"/>
    </location>
</feature>
<dbReference type="InterPro" id="IPR013087">
    <property type="entry name" value="Znf_C2H2_type"/>
</dbReference>
<dbReference type="Pfam" id="PF00096">
    <property type="entry name" value="zf-C2H2"/>
    <property type="match status" value="2"/>
</dbReference>
<evidence type="ECO:0000313" key="12">
    <source>
        <dbReference type="EMBL" id="PAV70606.1"/>
    </source>
</evidence>
<evidence type="ECO:0000256" key="7">
    <source>
        <dbReference type="ARBA" id="ARBA00023163"/>
    </source>
</evidence>
<feature type="domain" description="C2H2-type" evidence="11">
    <location>
        <begin position="1242"/>
        <end position="1269"/>
    </location>
</feature>
<dbReference type="PROSITE" id="PS50157">
    <property type="entry name" value="ZINC_FINGER_C2H2_2"/>
    <property type="match status" value="5"/>
</dbReference>
<dbReference type="InterPro" id="IPR005959">
    <property type="entry name" value="Fumarylacetoacetase"/>
</dbReference>
<feature type="region of interest" description="Disordered" evidence="10">
    <location>
        <begin position="1709"/>
        <end position="1771"/>
    </location>
</feature>
<dbReference type="GO" id="GO:0008270">
    <property type="term" value="F:zinc ion binding"/>
    <property type="evidence" value="ECO:0007669"/>
    <property type="project" value="UniProtKB-KW"/>
</dbReference>
<protein>
    <recommendedName>
        <fullName evidence="11">C2H2-type domain-containing protein</fullName>
    </recommendedName>
</protein>
<feature type="region of interest" description="Disordered" evidence="10">
    <location>
        <begin position="1453"/>
        <end position="1522"/>
    </location>
</feature>
<keyword evidence="4 9" id="KW-0863">Zinc-finger</keyword>
<dbReference type="Gene3D" id="3.30.160.60">
    <property type="entry name" value="Classic Zinc Finger"/>
    <property type="match status" value="4"/>
</dbReference>
<feature type="compositionally biased region" description="Basic and acidic residues" evidence="10">
    <location>
        <begin position="1017"/>
        <end position="1027"/>
    </location>
</feature>
<keyword evidence="8" id="KW-0539">Nucleus</keyword>
<evidence type="ECO:0000259" key="11">
    <source>
        <dbReference type="PROSITE" id="PS50157"/>
    </source>
</evidence>
<evidence type="ECO:0000256" key="5">
    <source>
        <dbReference type="ARBA" id="ARBA00022833"/>
    </source>
</evidence>
<dbReference type="PANTHER" id="PTHR43069">
    <property type="entry name" value="FUMARYLACETOACETASE"/>
    <property type="match status" value="1"/>
</dbReference>
<name>A0A2A2K9F6_9BILA</name>
<feature type="region of interest" description="Disordered" evidence="10">
    <location>
        <begin position="1110"/>
        <end position="1158"/>
    </location>
</feature>
<evidence type="ECO:0000256" key="6">
    <source>
        <dbReference type="ARBA" id="ARBA00023015"/>
    </source>
</evidence>
<keyword evidence="2" id="KW-0479">Metal-binding</keyword>
<evidence type="ECO:0000256" key="9">
    <source>
        <dbReference type="PROSITE-ProRule" id="PRU00042"/>
    </source>
</evidence>
<feature type="compositionally biased region" description="Low complexity" evidence="10">
    <location>
        <begin position="897"/>
        <end position="907"/>
    </location>
</feature>
<dbReference type="FunFam" id="3.30.160.60:FF:002903">
    <property type="entry name" value="Protein CBR-SMA-9"/>
    <property type="match status" value="1"/>
</dbReference>
<feature type="compositionally biased region" description="Basic and acidic residues" evidence="10">
    <location>
        <begin position="880"/>
        <end position="889"/>
    </location>
</feature>
<feature type="domain" description="C2H2-type" evidence="11">
    <location>
        <begin position="960"/>
        <end position="987"/>
    </location>
</feature>
<evidence type="ECO:0000256" key="1">
    <source>
        <dbReference type="ARBA" id="ARBA00004123"/>
    </source>
</evidence>
<feature type="domain" description="C2H2-type" evidence="11">
    <location>
        <begin position="1335"/>
        <end position="1364"/>
    </location>
</feature>
<feature type="region of interest" description="Disordered" evidence="10">
    <location>
        <begin position="1"/>
        <end position="27"/>
    </location>
</feature>
<dbReference type="SUPFAM" id="SSF57667">
    <property type="entry name" value="beta-beta-alpha zinc fingers"/>
    <property type="match status" value="3"/>
</dbReference>